<dbReference type="Proteomes" id="UP000011682">
    <property type="component" value="Unassembled WGS sequence"/>
</dbReference>
<keyword evidence="2 4" id="KW-0238">DNA-binding</keyword>
<sequence>MSAALDVVREEGLERLTMRRLATELDTGAASLYVYFRNVAELHAGVLDELLGTVDLGGGKGDWRTRLVGVLRSYTQVLFEQPSLARSAMVSRPSGPHYLALLERLLALLAEGGVPDAQAAWGVDLLLLYATSTAVEHGSRGEAGNEEDEVNVLAATLRTLSAASHPHIAALGDDLLSGPGTDRLTWGFDVLLNGIARTSRPRR</sequence>
<dbReference type="EMBL" id="ANAH02000001">
    <property type="protein sequence ID" value="EPX64914.1"/>
    <property type="molecule type" value="Genomic_DNA"/>
</dbReference>
<dbReference type="GO" id="GO:0003700">
    <property type="term" value="F:DNA-binding transcription factor activity"/>
    <property type="evidence" value="ECO:0007669"/>
    <property type="project" value="TreeGrafter"/>
</dbReference>
<dbReference type="InterPro" id="IPR004111">
    <property type="entry name" value="Repressor_TetR_C"/>
</dbReference>
<dbReference type="GO" id="GO:0045892">
    <property type="term" value="P:negative regulation of DNA-templated transcription"/>
    <property type="evidence" value="ECO:0007669"/>
    <property type="project" value="InterPro"/>
</dbReference>
<gene>
    <name evidence="6" type="ORF">D187_000337</name>
</gene>
<dbReference type="SUPFAM" id="SSF46689">
    <property type="entry name" value="Homeodomain-like"/>
    <property type="match status" value="1"/>
</dbReference>
<dbReference type="PANTHER" id="PTHR30055:SF151">
    <property type="entry name" value="TRANSCRIPTIONAL REGULATORY PROTEIN"/>
    <property type="match status" value="1"/>
</dbReference>
<dbReference type="GO" id="GO:0000976">
    <property type="term" value="F:transcription cis-regulatory region binding"/>
    <property type="evidence" value="ECO:0007669"/>
    <property type="project" value="TreeGrafter"/>
</dbReference>
<evidence type="ECO:0000256" key="1">
    <source>
        <dbReference type="ARBA" id="ARBA00023015"/>
    </source>
</evidence>
<accession>S9QUB3</accession>
<keyword evidence="3" id="KW-0804">Transcription</keyword>
<dbReference type="Gene3D" id="1.10.357.10">
    <property type="entry name" value="Tetracycline Repressor, domain 2"/>
    <property type="match status" value="1"/>
</dbReference>
<dbReference type="InterPro" id="IPR050109">
    <property type="entry name" value="HTH-type_TetR-like_transc_reg"/>
</dbReference>
<dbReference type="Pfam" id="PF02909">
    <property type="entry name" value="TetR_C_1"/>
    <property type="match status" value="1"/>
</dbReference>
<evidence type="ECO:0000256" key="2">
    <source>
        <dbReference type="ARBA" id="ARBA00023125"/>
    </source>
</evidence>
<dbReference type="PROSITE" id="PS50977">
    <property type="entry name" value="HTH_TETR_2"/>
    <property type="match status" value="1"/>
</dbReference>
<dbReference type="InterPro" id="IPR001647">
    <property type="entry name" value="HTH_TetR"/>
</dbReference>
<evidence type="ECO:0000313" key="7">
    <source>
        <dbReference type="Proteomes" id="UP000011682"/>
    </source>
</evidence>
<keyword evidence="1" id="KW-0805">Transcription regulation</keyword>
<evidence type="ECO:0000256" key="3">
    <source>
        <dbReference type="ARBA" id="ARBA00023163"/>
    </source>
</evidence>
<keyword evidence="7" id="KW-1185">Reference proteome</keyword>
<comment type="caution">
    <text evidence="6">The sequence shown here is derived from an EMBL/GenBank/DDBJ whole genome shotgun (WGS) entry which is preliminary data.</text>
</comment>
<evidence type="ECO:0000259" key="5">
    <source>
        <dbReference type="PROSITE" id="PS50977"/>
    </source>
</evidence>
<dbReference type="Pfam" id="PF00440">
    <property type="entry name" value="TetR_N"/>
    <property type="match status" value="1"/>
</dbReference>
<dbReference type="InterPro" id="IPR009057">
    <property type="entry name" value="Homeodomain-like_sf"/>
</dbReference>
<dbReference type="InterPro" id="IPR036271">
    <property type="entry name" value="Tet_transcr_reg_TetR-rel_C_sf"/>
</dbReference>
<protein>
    <submittedName>
        <fullName evidence="6">TetR-family transcriptional regulator</fullName>
    </submittedName>
</protein>
<proteinExistence type="predicted"/>
<reference evidence="6" key="1">
    <citation type="submission" date="2013-05" db="EMBL/GenBank/DDBJ databases">
        <title>Genome assembly of Cystobacter fuscus DSM 2262.</title>
        <authorList>
            <person name="Sharma G."/>
            <person name="Khatri I."/>
            <person name="Kaur C."/>
            <person name="Mayilraj S."/>
            <person name="Subramanian S."/>
        </authorList>
    </citation>
    <scope>NUCLEOTIDE SEQUENCE [LARGE SCALE GENOMIC DNA]</scope>
    <source>
        <strain evidence="6">DSM 2262</strain>
    </source>
</reference>
<dbReference type="SUPFAM" id="SSF48498">
    <property type="entry name" value="Tetracyclin repressor-like, C-terminal domain"/>
    <property type="match status" value="1"/>
</dbReference>
<evidence type="ECO:0000313" key="6">
    <source>
        <dbReference type="EMBL" id="EPX64914.1"/>
    </source>
</evidence>
<organism evidence="6 7">
    <name type="scientific">Cystobacter fuscus (strain ATCC 25194 / DSM 2262 / NBRC 100088 / M29)</name>
    <dbReference type="NCBI Taxonomy" id="1242864"/>
    <lineage>
        <taxon>Bacteria</taxon>
        <taxon>Pseudomonadati</taxon>
        <taxon>Myxococcota</taxon>
        <taxon>Myxococcia</taxon>
        <taxon>Myxococcales</taxon>
        <taxon>Cystobacterineae</taxon>
        <taxon>Archangiaceae</taxon>
        <taxon>Cystobacter</taxon>
    </lineage>
</organism>
<evidence type="ECO:0000256" key="4">
    <source>
        <dbReference type="PROSITE-ProRule" id="PRU00335"/>
    </source>
</evidence>
<name>S9QUB3_CYSF2</name>
<dbReference type="PANTHER" id="PTHR30055">
    <property type="entry name" value="HTH-TYPE TRANSCRIPTIONAL REGULATOR RUTR"/>
    <property type="match status" value="1"/>
</dbReference>
<feature type="domain" description="HTH tetR-type" evidence="5">
    <location>
        <begin position="1"/>
        <end position="54"/>
    </location>
</feature>
<dbReference type="AlphaFoldDB" id="S9QUB3"/>
<feature type="DNA-binding region" description="H-T-H motif" evidence="4">
    <location>
        <begin position="17"/>
        <end position="36"/>
    </location>
</feature>
<dbReference type="eggNOG" id="COG1309">
    <property type="taxonomic scope" value="Bacteria"/>
</dbReference>